<gene>
    <name evidence="1" type="ordered locus">Psed_5783</name>
</gene>
<dbReference type="EMBL" id="CP002593">
    <property type="protein sequence ID" value="AEA27910.1"/>
    <property type="molecule type" value="Genomic_DNA"/>
</dbReference>
<reference evidence="1 2" key="1">
    <citation type="journal article" date="2011" name="J. Bacteriol.">
        <title>Genome sequence of the 1,4-dioxane-degrading Pseudonocardia dioxanivorans strain CB1190.</title>
        <authorList>
            <person name="Sales C.M."/>
            <person name="Mahendra S."/>
            <person name="Grostern A."/>
            <person name="Parales R.E."/>
            <person name="Goodwin L.A."/>
            <person name="Woyke T."/>
            <person name="Nolan M."/>
            <person name="Lapidus A."/>
            <person name="Chertkov O."/>
            <person name="Ovchinnikova G."/>
            <person name="Sczyrba A."/>
            <person name="Alvarez-Cohen L."/>
        </authorList>
    </citation>
    <scope>NUCLEOTIDE SEQUENCE [LARGE SCALE GENOMIC DNA]</scope>
    <source>
        <strain evidence="2">ATCC 55486 / DSM 44775 / JCM 13855 / CB1190</strain>
    </source>
</reference>
<evidence type="ECO:0000313" key="1">
    <source>
        <dbReference type="EMBL" id="AEA27910.1"/>
    </source>
</evidence>
<keyword evidence="2" id="KW-1185">Reference proteome</keyword>
<accession>F4D1C2</accession>
<sequence length="188" mass="19788">MPNLADAAAVYAGTVPALRAYLGASLVWEAETGPPPGTVIHHATFEAGLDNHQPWFGTTLSQDTSAAHSGTASLLVELDGQFTGVQLDNYPYIGGVAGGQGYELELWYLEAGGVMPTVNWNIQWYDASTTLLRTDTVPIVRATTWTKAATSVTAPAGAATVGWTFTTNTSGSGGPKYRIDDLLIREAG</sequence>
<evidence type="ECO:0008006" key="3">
    <source>
        <dbReference type="Google" id="ProtNLM"/>
    </source>
</evidence>
<proteinExistence type="predicted"/>
<dbReference type="Proteomes" id="UP000007809">
    <property type="component" value="Chromosome"/>
</dbReference>
<name>F4D1C2_PSEUX</name>
<dbReference type="Gene3D" id="2.60.120.260">
    <property type="entry name" value="Galactose-binding domain-like"/>
    <property type="match status" value="1"/>
</dbReference>
<dbReference type="InterPro" id="IPR008979">
    <property type="entry name" value="Galactose-bd-like_sf"/>
</dbReference>
<dbReference type="RefSeq" id="WP_013677809.1">
    <property type="nucleotide sequence ID" value="NC_015312.1"/>
</dbReference>
<dbReference type="eggNOG" id="COG3420">
    <property type="taxonomic scope" value="Bacteria"/>
</dbReference>
<protein>
    <recommendedName>
        <fullName evidence="3">CBM-cenC domain-containing protein</fullName>
    </recommendedName>
</protein>
<dbReference type="HOGENOM" id="CLU_1439988_0_0_11"/>
<dbReference type="AlphaFoldDB" id="F4D1C2"/>
<dbReference type="KEGG" id="pdx:Psed_5783"/>
<organism evidence="1 2">
    <name type="scientific">Pseudonocardia dioxanivorans (strain ATCC 55486 / DSM 44775 / JCM 13855 / CB1190)</name>
    <dbReference type="NCBI Taxonomy" id="675635"/>
    <lineage>
        <taxon>Bacteria</taxon>
        <taxon>Bacillati</taxon>
        <taxon>Actinomycetota</taxon>
        <taxon>Actinomycetes</taxon>
        <taxon>Pseudonocardiales</taxon>
        <taxon>Pseudonocardiaceae</taxon>
        <taxon>Pseudonocardia</taxon>
    </lineage>
</organism>
<evidence type="ECO:0000313" key="2">
    <source>
        <dbReference type="Proteomes" id="UP000007809"/>
    </source>
</evidence>
<dbReference type="STRING" id="675635.Psed_5783"/>
<dbReference type="SUPFAM" id="SSF49785">
    <property type="entry name" value="Galactose-binding domain-like"/>
    <property type="match status" value="1"/>
</dbReference>